<sequence length="122" mass="13633">MTQNAASKAPDALPRPLPFLFVAFHLHLPSGYRDAPATQWEALQWLQARGFRTNPDNRRCTTFEEATTVAQQLIFRRLKEMLGHLGQSSTICSSRASGTTIRGGALVFLMQVTAFNLVLMIR</sequence>
<dbReference type="SUPFAM" id="SSF56091">
    <property type="entry name" value="DNA ligase/mRNA capping enzyme, catalytic domain"/>
    <property type="match status" value="1"/>
</dbReference>
<keyword evidence="3" id="KW-1185">Reference proteome</keyword>
<evidence type="ECO:0008006" key="4">
    <source>
        <dbReference type="Google" id="ProtNLM"/>
    </source>
</evidence>
<dbReference type="EMBL" id="JALJOR010000004">
    <property type="protein sequence ID" value="KAK9818360.1"/>
    <property type="molecule type" value="Genomic_DNA"/>
</dbReference>
<organism evidence="2 3">
    <name type="scientific">[Myrmecia] bisecta</name>
    <dbReference type="NCBI Taxonomy" id="41462"/>
    <lineage>
        <taxon>Eukaryota</taxon>
        <taxon>Viridiplantae</taxon>
        <taxon>Chlorophyta</taxon>
        <taxon>core chlorophytes</taxon>
        <taxon>Trebouxiophyceae</taxon>
        <taxon>Trebouxiales</taxon>
        <taxon>Trebouxiaceae</taxon>
        <taxon>Myrmecia</taxon>
    </lineage>
</organism>
<keyword evidence="1" id="KW-0812">Transmembrane</keyword>
<dbReference type="AlphaFoldDB" id="A0AAW1QB61"/>
<keyword evidence="1" id="KW-1133">Transmembrane helix</keyword>
<keyword evidence="1" id="KW-0472">Membrane</keyword>
<reference evidence="2 3" key="1">
    <citation type="journal article" date="2024" name="Nat. Commun.">
        <title>Phylogenomics reveals the evolutionary origins of lichenization in chlorophyte algae.</title>
        <authorList>
            <person name="Puginier C."/>
            <person name="Libourel C."/>
            <person name="Otte J."/>
            <person name="Skaloud P."/>
            <person name="Haon M."/>
            <person name="Grisel S."/>
            <person name="Petersen M."/>
            <person name="Berrin J.G."/>
            <person name="Delaux P.M."/>
            <person name="Dal Grande F."/>
            <person name="Keller J."/>
        </authorList>
    </citation>
    <scope>NUCLEOTIDE SEQUENCE [LARGE SCALE GENOMIC DNA]</scope>
    <source>
        <strain evidence="2 3">SAG 2043</strain>
    </source>
</reference>
<protein>
    <recommendedName>
        <fullName evidence="4">Glycoside hydrolase family 57 N-terminal domain-containing protein</fullName>
    </recommendedName>
</protein>
<evidence type="ECO:0000313" key="2">
    <source>
        <dbReference type="EMBL" id="KAK9818360.1"/>
    </source>
</evidence>
<comment type="caution">
    <text evidence="2">The sequence shown here is derived from an EMBL/GenBank/DDBJ whole genome shotgun (WGS) entry which is preliminary data.</text>
</comment>
<accession>A0AAW1QB61</accession>
<feature type="transmembrane region" description="Helical" evidence="1">
    <location>
        <begin position="101"/>
        <end position="121"/>
    </location>
</feature>
<evidence type="ECO:0000313" key="3">
    <source>
        <dbReference type="Proteomes" id="UP001489004"/>
    </source>
</evidence>
<dbReference type="Proteomes" id="UP001489004">
    <property type="component" value="Unassembled WGS sequence"/>
</dbReference>
<evidence type="ECO:0000256" key="1">
    <source>
        <dbReference type="SAM" id="Phobius"/>
    </source>
</evidence>
<gene>
    <name evidence="2" type="ORF">WJX72_011300</name>
</gene>
<name>A0AAW1QB61_9CHLO</name>
<proteinExistence type="predicted"/>